<proteinExistence type="predicted"/>
<evidence type="ECO:0000313" key="1">
    <source>
        <dbReference type="EMBL" id="GAA4182402.1"/>
    </source>
</evidence>
<evidence type="ECO:0000313" key="2">
    <source>
        <dbReference type="Proteomes" id="UP001501251"/>
    </source>
</evidence>
<organism evidence="1 2">
    <name type="scientific">Streptosporangium oxazolinicum</name>
    <dbReference type="NCBI Taxonomy" id="909287"/>
    <lineage>
        <taxon>Bacteria</taxon>
        <taxon>Bacillati</taxon>
        <taxon>Actinomycetota</taxon>
        <taxon>Actinomycetes</taxon>
        <taxon>Streptosporangiales</taxon>
        <taxon>Streptosporangiaceae</taxon>
        <taxon>Streptosporangium</taxon>
    </lineage>
</organism>
<dbReference type="EMBL" id="BAABAQ010000001">
    <property type="protein sequence ID" value="GAA4182402.1"/>
    <property type="molecule type" value="Genomic_DNA"/>
</dbReference>
<dbReference type="Proteomes" id="UP001501251">
    <property type="component" value="Unassembled WGS sequence"/>
</dbReference>
<keyword evidence="2" id="KW-1185">Reference proteome</keyword>
<reference evidence="2" key="1">
    <citation type="journal article" date="2019" name="Int. J. Syst. Evol. Microbiol.">
        <title>The Global Catalogue of Microorganisms (GCM) 10K type strain sequencing project: providing services to taxonomists for standard genome sequencing and annotation.</title>
        <authorList>
            <consortium name="The Broad Institute Genomics Platform"/>
            <consortium name="The Broad Institute Genome Sequencing Center for Infectious Disease"/>
            <person name="Wu L."/>
            <person name="Ma J."/>
        </authorList>
    </citation>
    <scope>NUCLEOTIDE SEQUENCE [LARGE SCALE GENOMIC DNA]</scope>
    <source>
        <strain evidence="2">JCM 17388</strain>
    </source>
</reference>
<protein>
    <submittedName>
        <fullName evidence="1">Uncharacterized protein</fullName>
    </submittedName>
</protein>
<gene>
    <name evidence="1" type="ORF">GCM10022252_08280</name>
</gene>
<comment type="caution">
    <text evidence="1">The sequence shown here is derived from an EMBL/GenBank/DDBJ whole genome shotgun (WGS) entry which is preliminary data.</text>
</comment>
<name>A0ABP8AE13_9ACTN</name>
<accession>A0ABP8AE13</accession>
<sequence length="91" mass="9779">MGVALGGGHPRVAEDFLYDADMHTLFHKECSGCVASVVESCVTNARPLQERFPRLVVLAPFHRPAVPGGEHEIVPIPQIPAFSRSAACASR</sequence>